<dbReference type="AlphaFoldDB" id="A0A7T8GYM2"/>
<dbReference type="EMBL" id="CP045898">
    <property type="protein sequence ID" value="QQP40273.1"/>
    <property type="molecule type" value="Genomic_DNA"/>
</dbReference>
<evidence type="ECO:0000313" key="2">
    <source>
        <dbReference type="Proteomes" id="UP000595437"/>
    </source>
</evidence>
<accession>A0A7T8GYM2</accession>
<feature type="non-terminal residue" evidence="1">
    <location>
        <position position="1"/>
    </location>
</feature>
<feature type="non-terminal residue" evidence="1">
    <location>
        <position position="54"/>
    </location>
</feature>
<sequence length="54" mass="5825">VGFTAEFVPQEVGIHLILVEYNEIAAYDASSVDVSEIPKTTPGKTVTFAGKKKK</sequence>
<reference evidence="2" key="1">
    <citation type="submission" date="2021-01" db="EMBL/GenBank/DDBJ databases">
        <title>Caligus Genome Assembly.</title>
        <authorList>
            <person name="Gallardo-Escarate C."/>
        </authorList>
    </citation>
    <scope>NUCLEOTIDE SEQUENCE [LARGE SCALE GENOMIC DNA]</scope>
</reference>
<name>A0A7T8GYM2_CALRO</name>
<dbReference type="OrthoDB" id="6350511at2759"/>
<protein>
    <submittedName>
        <fullName evidence="1">Uncharacterized protein</fullName>
    </submittedName>
</protein>
<dbReference type="Proteomes" id="UP000595437">
    <property type="component" value="Chromosome 9"/>
</dbReference>
<proteinExistence type="predicted"/>
<gene>
    <name evidence="1" type="ORF">FKW44_014261</name>
</gene>
<organism evidence="1 2">
    <name type="scientific">Caligus rogercresseyi</name>
    <name type="common">Sea louse</name>
    <dbReference type="NCBI Taxonomy" id="217165"/>
    <lineage>
        <taxon>Eukaryota</taxon>
        <taxon>Metazoa</taxon>
        <taxon>Ecdysozoa</taxon>
        <taxon>Arthropoda</taxon>
        <taxon>Crustacea</taxon>
        <taxon>Multicrustacea</taxon>
        <taxon>Hexanauplia</taxon>
        <taxon>Copepoda</taxon>
        <taxon>Siphonostomatoida</taxon>
        <taxon>Caligidae</taxon>
        <taxon>Caligus</taxon>
    </lineage>
</organism>
<keyword evidence="2" id="KW-1185">Reference proteome</keyword>
<evidence type="ECO:0000313" key="1">
    <source>
        <dbReference type="EMBL" id="QQP40273.1"/>
    </source>
</evidence>